<dbReference type="Pfam" id="PF00561">
    <property type="entry name" value="Abhydrolase_1"/>
    <property type="match status" value="1"/>
</dbReference>
<dbReference type="InterPro" id="IPR000073">
    <property type="entry name" value="AB_hydrolase_1"/>
</dbReference>
<dbReference type="GO" id="GO:0016787">
    <property type="term" value="F:hydrolase activity"/>
    <property type="evidence" value="ECO:0007669"/>
    <property type="project" value="UniProtKB-KW"/>
</dbReference>
<dbReference type="Proteomes" id="UP001597097">
    <property type="component" value="Unassembled WGS sequence"/>
</dbReference>
<dbReference type="EMBL" id="JBHUCM010000001">
    <property type="protein sequence ID" value="MFD1535408.1"/>
    <property type="molecule type" value="Genomic_DNA"/>
</dbReference>
<dbReference type="PANTHER" id="PTHR43433">
    <property type="entry name" value="HYDROLASE, ALPHA/BETA FOLD FAMILY PROTEIN"/>
    <property type="match status" value="1"/>
</dbReference>
<organism evidence="2 3">
    <name type="scientific">Nonomuraea guangzhouensis</name>
    <dbReference type="NCBI Taxonomy" id="1291555"/>
    <lineage>
        <taxon>Bacteria</taxon>
        <taxon>Bacillati</taxon>
        <taxon>Actinomycetota</taxon>
        <taxon>Actinomycetes</taxon>
        <taxon>Streptosporangiales</taxon>
        <taxon>Streptosporangiaceae</taxon>
        <taxon>Nonomuraea</taxon>
    </lineage>
</organism>
<keyword evidence="2" id="KW-0378">Hydrolase</keyword>
<evidence type="ECO:0000313" key="3">
    <source>
        <dbReference type="Proteomes" id="UP001597097"/>
    </source>
</evidence>
<reference evidence="3" key="1">
    <citation type="journal article" date="2019" name="Int. J. Syst. Evol. Microbiol.">
        <title>The Global Catalogue of Microorganisms (GCM) 10K type strain sequencing project: providing services to taxonomists for standard genome sequencing and annotation.</title>
        <authorList>
            <consortium name="The Broad Institute Genomics Platform"/>
            <consortium name="The Broad Institute Genome Sequencing Center for Infectious Disease"/>
            <person name="Wu L."/>
            <person name="Ma J."/>
        </authorList>
    </citation>
    <scope>NUCLEOTIDE SEQUENCE [LARGE SCALE GENOMIC DNA]</scope>
    <source>
        <strain evidence="3">CGMCC 1.15399</strain>
    </source>
</reference>
<feature type="domain" description="AB hydrolase-1" evidence="1">
    <location>
        <begin position="28"/>
        <end position="259"/>
    </location>
</feature>
<name>A0ABW4FZ50_9ACTN</name>
<keyword evidence="3" id="KW-1185">Reference proteome</keyword>
<dbReference type="InterPro" id="IPR050471">
    <property type="entry name" value="AB_hydrolase"/>
</dbReference>
<accession>A0ABW4FZ50</accession>
<protein>
    <submittedName>
        <fullName evidence="2">Alpha/beta fold hydrolase</fullName>
    </submittedName>
</protein>
<proteinExistence type="predicted"/>
<dbReference type="PANTHER" id="PTHR43433:SF5">
    <property type="entry name" value="AB HYDROLASE-1 DOMAIN-CONTAINING PROTEIN"/>
    <property type="match status" value="1"/>
</dbReference>
<gene>
    <name evidence="2" type="ORF">ACFSJ0_00100</name>
</gene>
<evidence type="ECO:0000259" key="1">
    <source>
        <dbReference type="Pfam" id="PF00561"/>
    </source>
</evidence>
<comment type="caution">
    <text evidence="2">The sequence shown here is derived from an EMBL/GenBank/DDBJ whole genome shotgun (WGS) entry which is preliminary data.</text>
</comment>
<sequence>MTSDPVMPYVFTNGIRLAYDRWGRGERVLMIMGSGAGGRVWTLHQTPAITHAGYQAITFNHRGLTPSDAPVGKYALADMVADTKGLIEALGTGPCRIVGYSLGALIAQELAIHHPELVRCAVLIATKARSDATREQHTRAWQALAASGVALPRDFEAAVMAFEMLSPVTLNDDAAVSPWLDLFRHSQSDRVTAARQVWAESPDDQRAALRSVSAPCRVVAFSDDLIAPPHLGREVAAAIPDCDVVEIDKAGHFGHLERPDEVNAAILEFLKRTD</sequence>
<evidence type="ECO:0000313" key="2">
    <source>
        <dbReference type="EMBL" id="MFD1535408.1"/>
    </source>
</evidence>
<dbReference type="RefSeq" id="WP_219536929.1">
    <property type="nucleotide sequence ID" value="NZ_JAHKRM010000033.1"/>
</dbReference>